<organism evidence="3 4">
    <name type="scientific">Paramicrobacterium agarici</name>
    <dbReference type="NCBI Taxonomy" id="630514"/>
    <lineage>
        <taxon>Bacteria</taxon>
        <taxon>Bacillati</taxon>
        <taxon>Actinomycetota</taxon>
        <taxon>Actinomycetes</taxon>
        <taxon>Micrococcales</taxon>
        <taxon>Microbacteriaceae</taxon>
        <taxon>Paramicrobacterium</taxon>
    </lineage>
</organism>
<dbReference type="InterPro" id="IPR001845">
    <property type="entry name" value="HTH_ArsR_DNA-bd_dom"/>
</dbReference>
<evidence type="ECO:0000313" key="3">
    <source>
        <dbReference type="EMBL" id="PFG31563.1"/>
    </source>
</evidence>
<evidence type="ECO:0000259" key="2">
    <source>
        <dbReference type="SMART" id="SM00418"/>
    </source>
</evidence>
<dbReference type="Proteomes" id="UP000221369">
    <property type="component" value="Unassembled WGS sequence"/>
</dbReference>
<dbReference type="EMBL" id="PDJE01000001">
    <property type="protein sequence ID" value="PFG31563.1"/>
    <property type="molecule type" value="Genomic_DNA"/>
</dbReference>
<proteinExistence type="predicted"/>
<evidence type="ECO:0000256" key="1">
    <source>
        <dbReference type="SAM" id="MobiDB-lite"/>
    </source>
</evidence>
<dbReference type="Pfam" id="PF12840">
    <property type="entry name" value="HTH_20"/>
    <property type="match status" value="1"/>
</dbReference>
<dbReference type="InterPro" id="IPR036390">
    <property type="entry name" value="WH_DNA-bd_sf"/>
</dbReference>
<feature type="region of interest" description="Disordered" evidence="1">
    <location>
        <begin position="1"/>
        <end position="25"/>
    </location>
</feature>
<dbReference type="CDD" id="cd00090">
    <property type="entry name" value="HTH_ARSR"/>
    <property type="match status" value="1"/>
</dbReference>
<feature type="domain" description="HTH arsR-type" evidence="2">
    <location>
        <begin position="30"/>
        <end position="121"/>
    </location>
</feature>
<comment type="caution">
    <text evidence="3">The sequence shown here is derived from an EMBL/GenBank/DDBJ whole genome shotgun (WGS) entry which is preliminary data.</text>
</comment>
<protein>
    <submittedName>
        <fullName evidence="3">Putative ArsR family transcriptional regulator</fullName>
    </submittedName>
</protein>
<dbReference type="SMART" id="SM00418">
    <property type="entry name" value="HTH_ARSR"/>
    <property type="match status" value="1"/>
</dbReference>
<keyword evidence="4" id="KW-1185">Reference proteome</keyword>
<dbReference type="GO" id="GO:0003700">
    <property type="term" value="F:DNA-binding transcription factor activity"/>
    <property type="evidence" value="ECO:0007669"/>
    <property type="project" value="InterPro"/>
</dbReference>
<dbReference type="InterPro" id="IPR036388">
    <property type="entry name" value="WH-like_DNA-bd_sf"/>
</dbReference>
<dbReference type="SUPFAM" id="SSF46785">
    <property type="entry name" value="Winged helix' DNA-binding domain"/>
    <property type="match status" value="1"/>
</dbReference>
<sequence length="205" mass="22599">MSGEEQPGAGPDRPVTSDPAGSDAQTMTSAMLKAMTHPLRRQLVRALTKRMYARAADLAQELNVPANSVSFHLRVLADAGLIMEAPEKTNDKRDRVWTPTRGSLNVGSPDYGAEDIELAGVLLQTMIEDHLDLVKRSSARWREDMVGHDLHTTMMHLNVPMNAEAAKKFFETISRMASEAAETFDADDPDVHMWEIDVLGADDTV</sequence>
<name>A0A2A9DY92_9MICO</name>
<dbReference type="InterPro" id="IPR011991">
    <property type="entry name" value="ArsR-like_HTH"/>
</dbReference>
<evidence type="ECO:0000313" key="4">
    <source>
        <dbReference type="Proteomes" id="UP000221369"/>
    </source>
</evidence>
<dbReference type="AlphaFoldDB" id="A0A2A9DY92"/>
<dbReference type="RefSeq" id="WP_098408529.1">
    <property type="nucleotide sequence ID" value="NZ_PDJE01000001.1"/>
</dbReference>
<gene>
    <name evidence="3" type="ORF">ATJ78_2535</name>
</gene>
<accession>A0A2A9DY92</accession>
<reference evidence="3 4" key="1">
    <citation type="submission" date="2017-10" db="EMBL/GenBank/DDBJ databases">
        <title>Sequencing the genomes of 1000 actinobacteria strains.</title>
        <authorList>
            <person name="Klenk H.-P."/>
        </authorList>
    </citation>
    <scope>NUCLEOTIDE SEQUENCE [LARGE SCALE GENOMIC DNA]</scope>
    <source>
        <strain evidence="3 4">DSM 21798</strain>
    </source>
</reference>
<dbReference type="Gene3D" id="1.10.10.10">
    <property type="entry name" value="Winged helix-like DNA-binding domain superfamily/Winged helix DNA-binding domain"/>
    <property type="match status" value="1"/>
</dbReference>